<evidence type="ECO:0000313" key="4">
    <source>
        <dbReference type="EMBL" id="CAF3737984.1"/>
    </source>
</evidence>
<gene>
    <name evidence="3" type="ORF">GPM918_LOCUS16627</name>
    <name evidence="2" type="ORF">OVA965_LOCUS12859</name>
    <name evidence="5" type="ORF">SRO942_LOCUS16626</name>
    <name evidence="4" type="ORF">TMI583_LOCUS12862</name>
</gene>
<evidence type="ECO:0000313" key="5">
    <source>
        <dbReference type="EMBL" id="CAF3826653.1"/>
    </source>
</evidence>
<evidence type="ECO:0000313" key="6">
    <source>
        <dbReference type="Proteomes" id="UP000663829"/>
    </source>
</evidence>
<dbReference type="EMBL" id="CAJNOK010005255">
    <property type="protein sequence ID" value="CAF0966135.1"/>
    <property type="molecule type" value="Genomic_DNA"/>
</dbReference>
<dbReference type="EMBL" id="CAJOBC010004407">
    <property type="protein sequence ID" value="CAF3826653.1"/>
    <property type="molecule type" value="Genomic_DNA"/>
</dbReference>
<dbReference type="Proteomes" id="UP000677228">
    <property type="component" value="Unassembled WGS sequence"/>
</dbReference>
<evidence type="ECO:0000256" key="1">
    <source>
        <dbReference type="ARBA" id="ARBA00005361"/>
    </source>
</evidence>
<protein>
    <submittedName>
        <fullName evidence="3">Uncharacterized protein</fullName>
    </submittedName>
</protein>
<dbReference type="Proteomes" id="UP000681722">
    <property type="component" value="Unassembled WGS sequence"/>
</dbReference>
<name>A0A814KYS9_9BILA</name>
<dbReference type="EMBL" id="CAJNOQ010004409">
    <property type="protein sequence ID" value="CAF1057932.1"/>
    <property type="molecule type" value="Genomic_DNA"/>
</dbReference>
<dbReference type="Proteomes" id="UP000663829">
    <property type="component" value="Unassembled WGS sequence"/>
</dbReference>
<accession>A0A814KYS9</accession>
<dbReference type="Gene3D" id="3.30.1140.40">
    <property type="entry name" value="Tctex-1"/>
    <property type="match status" value="1"/>
</dbReference>
<evidence type="ECO:0000313" key="3">
    <source>
        <dbReference type="EMBL" id="CAF1057932.1"/>
    </source>
</evidence>
<comment type="caution">
    <text evidence="3">The sequence shown here is derived from an EMBL/GenBank/DDBJ whole genome shotgun (WGS) entry which is preliminary data.</text>
</comment>
<feature type="non-terminal residue" evidence="3">
    <location>
        <position position="1"/>
    </location>
</feature>
<evidence type="ECO:0000313" key="2">
    <source>
        <dbReference type="EMBL" id="CAF0966135.1"/>
    </source>
</evidence>
<keyword evidence="6" id="KW-1185">Reference proteome</keyword>
<organism evidence="3 6">
    <name type="scientific">Didymodactylos carnosus</name>
    <dbReference type="NCBI Taxonomy" id="1234261"/>
    <lineage>
        <taxon>Eukaryota</taxon>
        <taxon>Metazoa</taxon>
        <taxon>Spiralia</taxon>
        <taxon>Gnathifera</taxon>
        <taxon>Rotifera</taxon>
        <taxon>Eurotatoria</taxon>
        <taxon>Bdelloidea</taxon>
        <taxon>Philodinida</taxon>
        <taxon>Philodinidae</taxon>
        <taxon>Didymodactylos</taxon>
    </lineage>
</organism>
<sequence>VGRSSDSGVPVKFADNTFSVLVKNEIVRLLDAHRKTLTYNNENGVRSLTYQITESIKTLVYQHIKDNYKVIIQVISYPKQEQNNLLIMSRCLWDYKSDDVLTIELETDLFKFVIVIHGIVS</sequence>
<proteinExistence type="inferred from homology"/>
<dbReference type="AlphaFoldDB" id="A0A814KYS9"/>
<comment type="similarity">
    <text evidence="1">Belongs to the dynein light chain Tctex-type family.</text>
</comment>
<dbReference type="Pfam" id="PF03645">
    <property type="entry name" value="Tctex-1"/>
    <property type="match status" value="1"/>
</dbReference>
<dbReference type="OrthoDB" id="10260741at2759"/>
<dbReference type="InterPro" id="IPR038586">
    <property type="entry name" value="Tctex-1-like_sf"/>
</dbReference>
<dbReference type="EMBL" id="CAJOBA010005260">
    <property type="protein sequence ID" value="CAF3737984.1"/>
    <property type="molecule type" value="Genomic_DNA"/>
</dbReference>
<dbReference type="Proteomes" id="UP000682733">
    <property type="component" value="Unassembled WGS sequence"/>
</dbReference>
<dbReference type="InterPro" id="IPR005334">
    <property type="entry name" value="Tctex-1-like"/>
</dbReference>
<reference evidence="3" key="1">
    <citation type="submission" date="2021-02" db="EMBL/GenBank/DDBJ databases">
        <authorList>
            <person name="Nowell W R."/>
        </authorList>
    </citation>
    <scope>NUCLEOTIDE SEQUENCE</scope>
</reference>